<keyword evidence="1" id="KW-0812">Transmembrane</keyword>
<keyword evidence="1" id="KW-0472">Membrane</keyword>
<feature type="transmembrane region" description="Helical" evidence="1">
    <location>
        <begin position="46"/>
        <end position="69"/>
    </location>
</feature>
<organism evidence="2 3">
    <name type="scientific">Saccharomyces cerevisiae (strain Lalvin EC1118 / Prise de mousse)</name>
    <name type="common">Baker's yeast</name>
    <dbReference type="NCBI Taxonomy" id="643680"/>
    <lineage>
        <taxon>Eukaryota</taxon>
        <taxon>Fungi</taxon>
        <taxon>Dikarya</taxon>
        <taxon>Ascomycota</taxon>
        <taxon>Saccharomycotina</taxon>
        <taxon>Saccharomycetes</taxon>
        <taxon>Saccharomycetales</taxon>
        <taxon>Saccharomycetaceae</taxon>
        <taxon>Saccharomyces</taxon>
    </lineage>
</organism>
<protein>
    <submittedName>
        <fullName evidence="2">EC1118_1C17_0936p</fullName>
    </submittedName>
</protein>
<accession>C8Z4A6</accession>
<name>C8Z4A6_YEAS8</name>
<dbReference type="AlphaFoldDB" id="C8Z4A6"/>
<proteinExistence type="predicted"/>
<evidence type="ECO:0000313" key="3">
    <source>
        <dbReference type="Proteomes" id="UP000000286"/>
    </source>
</evidence>
<feature type="transmembrane region" description="Helical" evidence="1">
    <location>
        <begin position="12"/>
        <end position="34"/>
    </location>
</feature>
<evidence type="ECO:0000313" key="2">
    <source>
        <dbReference type="EMBL" id="CAY78222.2"/>
    </source>
</evidence>
<reference evidence="2 3" key="1">
    <citation type="journal article" date="2009" name="Proc. Natl. Acad. Sci. U.S.A.">
        <title>Eukaryote-to-eukaryote gene transfer events revealed by the genome sequence of the wine yeast Saccharomyces cerevisiae EC1118.</title>
        <authorList>
            <person name="Novo M."/>
            <person name="Bigey F."/>
            <person name="Beyne E."/>
            <person name="Galeote V."/>
            <person name="Gavory F."/>
            <person name="Mallet S."/>
            <person name="Cambot B."/>
            <person name="Legras J.L."/>
            <person name="Wincker P."/>
            <person name="Casaregola S."/>
            <person name="Dequin S."/>
        </authorList>
    </citation>
    <scope>NUCLEOTIDE SEQUENCE [LARGE SCALE GENOMIC DNA]</scope>
    <source>
        <strain evidence="3">Lalvin EC1118 / Prise de mousse</strain>
    </source>
</reference>
<dbReference type="HOGENOM" id="CLU_168474_0_0_1"/>
<dbReference type="Proteomes" id="UP000000286">
    <property type="component" value="Chromosome III"/>
</dbReference>
<dbReference type="EMBL" id="FN393062">
    <property type="protein sequence ID" value="CAY78222.2"/>
    <property type="molecule type" value="Genomic_DNA"/>
</dbReference>
<gene>
    <name evidence="2" type="ORF">EC1118_1C17_0936g</name>
</gene>
<keyword evidence="1" id="KW-1133">Transmembrane helix</keyword>
<evidence type="ECO:0000256" key="1">
    <source>
        <dbReference type="SAM" id="Phobius"/>
    </source>
</evidence>
<sequence>MYSHENHVNFQIVVGIPLLIKAVILCIQNILEVLLEDIGILKMESIFLHTNITIIPHSVLYVSLSYYIINPCTSASSNFDDSFS</sequence>